<evidence type="ECO:0000313" key="3">
    <source>
        <dbReference type="Proteomes" id="UP000176484"/>
    </source>
</evidence>
<keyword evidence="1" id="KW-1133">Transmembrane helix</keyword>
<feature type="transmembrane region" description="Helical" evidence="1">
    <location>
        <begin position="91"/>
        <end position="113"/>
    </location>
</feature>
<proteinExistence type="predicted"/>
<dbReference type="AlphaFoldDB" id="A0A1F6TM13"/>
<keyword evidence="1" id="KW-0812">Transmembrane</keyword>
<protein>
    <submittedName>
        <fullName evidence="2">Uncharacterized protein</fullName>
    </submittedName>
</protein>
<dbReference type="Proteomes" id="UP000176484">
    <property type="component" value="Unassembled WGS sequence"/>
</dbReference>
<reference evidence="2 3" key="1">
    <citation type="journal article" date="2016" name="Nat. Commun.">
        <title>Thousands of microbial genomes shed light on interconnected biogeochemical processes in an aquifer system.</title>
        <authorList>
            <person name="Anantharaman K."/>
            <person name="Brown C.T."/>
            <person name="Hug L.A."/>
            <person name="Sharon I."/>
            <person name="Castelle C.J."/>
            <person name="Probst A.J."/>
            <person name="Thomas B.C."/>
            <person name="Singh A."/>
            <person name="Wilkins M.J."/>
            <person name="Karaoz U."/>
            <person name="Brodie E.L."/>
            <person name="Williams K.H."/>
            <person name="Hubbard S.S."/>
            <person name="Banfield J.F."/>
        </authorList>
    </citation>
    <scope>NUCLEOTIDE SEQUENCE [LARGE SCALE GENOMIC DNA]</scope>
</reference>
<organism evidence="2 3">
    <name type="scientific">Candidatus Nomurabacteria bacterium GWB1_40_6</name>
    <dbReference type="NCBI Taxonomy" id="1801727"/>
    <lineage>
        <taxon>Bacteria</taxon>
        <taxon>Candidatus Nomuraibacteriota</taxon>
    </lineage>
</organism>
<sequence length="118" mass="13080">MVLFIDPYEVRHHGKLKKVSKALPVLLPKGFNARRPALIAFSLSVKIEDMEQEIKNKKCGSMNRGDASAGAVYGLGVIGAAVYFIQHADTFLLGVFGILKALVWPAFLAYKLFQYFGF</sequence>
<dbReference type="EMBL" id="MFTD01000027">
    <property type="protein sequence ID" value="OGI46187.1"/>
    <property type="molecule type" value="Genomic_DNA"/>
</dbReference>
<gene>
    <name evidence="2" type="ORF">A2121_02245</name>
</gene>
<name>A0A1F6TM13_9BACT</name>
<evidence type="ECO:0000313" key="2">
    <source>
        <dbReference type="EMBL" id="OGI46187.1"/>
    </source>
</evidence>
<comment type="caution">
    <text evidence="2">The sequence shown here is derived from an EMBL/GenBank/DDBJ whole genome shotgun (WGS) entry which is preliminary data.</text>
</comment>
<feature type="transmembrane region" description="Helical" evidence="1">
    <location>
        <begin position="67"/>
        <end position="85"/>
    </location>
</feature>
<accession>A0A1F6TM13</accession>
<keyword evidence="1" id="KW-0472">Membrane</keyword>
<evidence type="ECO:0000256" key="1">
    <source>
        <dbReference type="SAM" id="Phobius"/>
    </source>
</evidence>